<dbReference type="OrthoDB" id="5313874at2"/>
<dbReference type="RefSeq" id="WP_053943611.1">
    <property type="nucleotide sequence ID" value="NZ_CP010401.1"/>
</dbReference>
<evidence type="ECO:0008006" key="4">
    <source>
        <dbReference type="Google" id="ProtNLM"/>
    </source>
</evidence>
<accession>A0A0M3T2I6</accession>
<dbReference type="InterPro" id="IPR011455">
    <property type="entry name" value="DUF1561"/>
</dbReference>
<proteinExistence type="predicted"/>
<evidence type="ECO:0000313" key="3">
    <source>
        <dbReference type="Proteomes" id="UP000057213"/>
    </source>
</evidence>
<dbReference type="Proteomes" id="UP000057213">
    <property type="component" value="Chromosome"/>
</dbReference>
<keyword evidence="3" id="KW-1185">Reference proteome</keyword>
<dbReference type="KEGG" id="banc:PU02_0097"/>
<dbReference type="AlphaFoldDB" id="A0A0M3T2I6"/>
<dbReference type="Pfam" id="PF07598">
    <property type="entry name" value="DUF1561"/>
    <property type="match status" value="1"/>
</dbReference>
<feature type="chain" id="PRO_5005789499" description="PF07598 family protein" evidence="1">
    <location>
        <begin position="21"/>
        <end position="642"/>
    </location>
</feature>
<name>A0A0M3T2I6_9HYPH</name>
<dbReference type="PATRIC" id="fig|1318743.3.peg.101"/>
<protein>
    <recommendedName>
        <fullName evidence="4">PF07598 family protein</fullName>
    </recommendedName>
</protein>
<reference evidence="2 3" key="1">
    <citation type="journal article" date="2015" name="Genome Announc.">
        <title>Complete Genome Sequence of Bartonella ancashensis Strain 20.00, Isolated from the Blood of a Patient with Verruga Peruana.</title>
        <authorList>
            <person name="Hang J."/>
            <person name="Mullins K.E."/>
            <person name="Clifford R.J."/>
            <person name="Onmus-Leone F."/>
            <person name="Yang Y."/>
            <person name="Jiang J."/>
            <person name="Leguia M."/>
            <person name="Kasper M.R."/>
            <person name="Maguina C."/>
            <person name="Lesho E.P."/>
            <person name="Jarman R.G."/>
            <person name="Richards A.L."/>
            <person name="Blazes D."/>
        </authorList>
    </citation>
    <scope>NUCLEOTIDE SEQUENCE [LARGE SCALE GENOMIC DNA]</scope>
    <source>
        <strain evidence="2 3">20.00</strain>
    </source>
</reference>
<feature type="signal peptide" evidence="1">
    <location>
        <begin position="1"/>
        <end position="20"/>
    </location>
</feature>
<sequence>MKLRLLLSLLNLLVVHTAFSAPIPVPQKHPDTPHDKAIRVIVHTKSEYCYAPVFTGGEGYVYIDNCTSSNVKQARYDIFQRVSWKINDTWLCMTAPSSVTGIDGKPTADWDYLLLRPCVINDANQRWIIQDNAFFTANGQFRVKDIKWYAYISKDQSVYYDHRLTSQMKSWTTTIAPPGNISFKTFVGWPYINVYPPAFQFYYLQNNSSSTSASPLPLYYNPENGHIAQYNSAYGTFSCMRSKQSLSENWNWVEWKDCTDKVQSQKDSYSWDISQLDGREGFILDYQGNPLRVTQFGANWGVPYTMKPSYIEKDTTNSPKSNFTLSHDIEEWNRYVNGNLGKTLTYCPAPGKKKSTSQNSELQIEYSLPPDFDLTPAWTQRLWQIATSSSPTSEELIGFCGSCMLHSMQILAELQEYHQSSPLQSGGYFFDTARHVDPFISLRQRYPELAIRLETTDVYETTPYRPGEDAHTRTSRAAHVIASMLMTQNLWRPSTVARTHNEIRDVLQRLINTSPGTVGFVAVVVGNHDQTDLTGHVQPIIRTRQGLVLIPTNTPNYTLVSFRNNIISTRIPETLMSHLSERGALTIYSLTTFQMLPLNPPSVSLYVSQNNCTGEGENRRGAGQSPRSAAINQCSSGRCAIQ</sequence>
<dbReference type="STRING" id="1318743.PU02_0097"/>
<dbReference type="EMBL" id="CP010401">
    <property type="protein sequence ID" value="ALE02911.1"/>
    <property type="molecule type" value="Genomic_DNA"/>
</dbReference>
<gene>
    <name evidence="2" type="ORF">PU02_0097</name>
</gene>
<evidence type="ECO:0000256" key="1">
    <source>
        <dbReference type="SAM" id="SignalP"/>
    </source>
</evidence>
<organism evidence="2 3">
    <name type="scientific">Bartonella ancashensis</name>
    <dbReference type="NCBI Taxonomy" id="1318743"/>
    <lineage>
        <taxon>Bacteria</taxon>
        <taxon>Pseudomonadati</taxon>
        <taxon>Pseudomonadota</taxon>
        <taxon>Alphaproteobacteria</taxon>
        <taxon>Hyphomicrobiales</taxon>
        <taxon>Bartonellaceae</taxon>
        <taxon>Bartonella</taxon>
    </lineage>
</organism>
<evidence type="ECO:0000313" key="2">
    <source>
        <dbReference type="EMBL" id="ALE02911.1"/>
    </source>
</evidence>
<keyword evidence="1" id="KW-0732">Signal</keyword>